<dbReference type="Gramene" id="Bra034517.1">
    <property type="protein sequence ID" value="Bra034517.1-P"/>
    <property type="gene ID" value="Bra034517"/>
</dbReference>
<evidence type="ECO:0000313" key="2">
    <source>
        <dbReference type="Proteomes" id="UP000011750"/>
    </source>
</evidence>
<reference evidence="1" key="3">
    <citation type="submission" date="2023-03" db="UniProtKB">
        <authorList>
            <consortium name="EnsemblPlants"/>
        </authorList>
    </citation>
    <scope>IDENTIFICATION</scope>
    <source>
        <strain evidence="1">cv. Chiifu-401-42</strain>
    </source>
</reference>
<proteinExistence type="predicted"/>
<protein>
    <submittedName>
        <fullName evidence="1">Uncharacterized protein</fullName>
    </submittedName>
</protein>
<reference evidence="2" key="1">
    <citation type="journal article" date="2011" name="Nat. Genet.">
        <title>The genome of the mesopolyploid crop species Brassica rapa.</title>
        <authorList>
            <consortium name="Brassica rapa Genome Sequencing Project Consortium"/>
            <person name="Wang X."/>
            <person name="Wang H."/>
            <person name="Wang J."/>
            <person name="Sun R."/>
            <person name="Wu J."/>
            <person name="Liu S."/>
            <person name="Bai Y."/>
            <person name="Mun J.H."/>
            <person name="Bancroft I."/>
            <person name="Cheng F."/>
            <person name="Huang S."/>
            <person name="Li X."/>
            <person name="Hua W."/>
            <person name="Wang J."/>
            <person name="Wang X."/>
            <person name="Freeling M."/>
            <person name="Pires J.C."/>
            <person name="Paterson A.H."/>
            <person name="Chalhoub B."/>
            <person name="Wang B."/>
            <person name="Hayward A."/>
            <person name="Sharpe A.G."/>
            <person name="Park B.S."/>
            <person name="Weisshaar B."/>
            <person name="Liu B."/>
            <person name="Li B."/>
            <person name="Liu B."/>
            <person name="Tong C."/>
            <person name="Song C."/>
            <person name="Duran C."/>
            <person name="Peng C."/>
            <person name="Geng C."/>
            <person name="Koh C."/>
            <person name="Lin C."/>
            <person name="Edwards D."/>
            <person name="Mu D."/>
            <person name="Shen D."/>
            <person name="Soumpourou E."/>
            <person name="Li F."/>
            <person name="Fraser F."/>
            <person name="Conant G."/>
            <person name="Lassalle G."/>
            <person name="King G.J."/>
            <person name="Bonnema G."/>
            <person name="Tang H."/>
            <person name="Wang H."/>
            <person name="Belcram H."/>
            <person name="Zhou H."/>
            <person name="Hirakawa H."/>
            <person name="Abe H."/>
            <person name="Guo H."/>
            <person name="Wang H."/>
            <person name="Jin H."/>
            <person name="Parkin I.A."/>
            <person name="Batley J."/>
            <person name="Kim J.S."/>
            <person name="Just J."/>
            <person name="Li J."/>
            <person name="Xu J."/>
            <person name="Deng J."/>
            <person name="Kim J.A."/>
            <person name="Li J."/>
            <person name="Yu J."/>
            <person name="Meng J."/>
            <person name="Wang J."/>
            <person name="Min J."/>
            <person name="Poulain J."/>
            <person name="Wang J."/>
            <person name="Hatakeyama K."/>
            <person name="Wu K."/>
            <person name="Wang L."/>
            <person name="Fang L."/>
            <person name="Trick M."/>
            <person name="Links M.G."/>
            <person name="Zhao M."/>
            <person name="Jin M."/>
            <person name="Ramchiary N."/>
            <person name="Drou N."/>
            <person name="Berkman P.J."/>
            <person name="Cai Q."/>
            <person name="Huang Q."/>
            <person name="Li R."/>
            <person name="Tabata S."/>
            <person name="Cheng S."/>
            <person name="Zhang S."/>
            <person name="Zhang S."/>
            <person name="Huang S."/>
            <person name="Sato S."/>
            <person name="Sun S."/>
            <person name="Kwon S.J."/>
            <person name="Choi S.R."/>
            <person name="Lee T.H."/>
            <person name="Fan W."/>
            <person name="Zhao X."/>
            <person name="Tan X."/>
            <person name="Xu X."/>
            <person name="Wang Y."/>
            <person name="Qiu Y."/>
            <person name="Yin Y."/>
            <person name="Li Y."/>
            <person name="Du Y."/>
            <person name="Liao Y."/>
            <person name="Lim Y."/>
            <person name="Narusaka Y."/>
            <person name="Wang Y."/>
            <person name="Wang Z."/>
            <person name="Li Z."/>
            <person name="Wang Z."/>
            <person name="Xiong Z."/>
            <person name="Zhang Z."/>
        </authorList>
    </citation>
    <scope>NUCLEOTIDE SEQUENCE [LARGE SCALE GENOMIC DNA]</scope>
    <source>
        <strain evidence="2">cv. Chiifu-401-42</strain>
    </source>
</reference>
<reference evidence="2" key="2">
    <citation type="journal article" date="2018" name="Hortic Res">
        <title>Improved Brassica rapa reference genome by single-molecule sequencing and chromosome conformation capture technologies.</title>
        <authorList>
            <person name="Zhang L."/>
            <person name="Cai X."/>
            <person name="Wu J."/>
            <person name="Liu M."/>
            <person name="Grob S."/>
            <person name="Cheng F."/>
            <person name="Liang J."/>
            <person name="Cai C."/>
            <person name="Liu Z."/>
            <person name="Liu B."/>
            <person name="Wang F."/>
            <person name="Li S."/>
            <person name="Liu F."/>
            <person name="Li X."/>
            <person name="Cheng L."/>
            <person name="Yang W."/>
            <person name="Li M.H."/>
            <person name="Grossniklaus U."/>
            <person name="Zheng H."/>
            <person name="Wang X."/>
        </authorList>
    </citation>
    <scope>NUCLEOTIDE SEQUENCE [LARGE SCALE GENOMIC DNA]</scope>
    <source>
        <strain evidence="2">cv. Chiifu-401-42</strain>
    </source>
</reference>
<dbReference type="HOGENOM" id="CLU_2725758_0_0_1"/>
<organism evidence="1 2">
    <name type="scientific">Brassica campestris</name>
    <name type="common">Field mustard</name>
    <dbReference type="NCBI Taxonomy" id="3711"/>
    <lineage>
        <taxon>Eukaryota</taxon>
        <taxon>Viridiplantae</taxon>
        <taxon>Streptophyta</taxon>
        <taxon>Embryophyta</taxon>
        <taxon>Tracheophyta</taxon>
        <taxon>Spermatophyta</taxon>
        <taxon>Magnoliopsida</taxon>
        <taxon>eudicotyledons</taxon>
        <taxon>Gunneridae</taxon>
        <taxon>Pentapetalae</taxon>
        <taxon>rosids</taxon>
        <taxon>malvids</taxon>
        <taxon>Brassicales</taxon>
        <taxon>Brassicaceae</taxon>
        <taxon>Brassiceae</taxon>
        <taxon>Brassica</taxon>
    </lineage>
</organism>
<sequence length="72" mass="7899">MSVSCEALGVDVGDMSEKLKRVEHTVTEMESVVFGGLEEVKQNSADLESQFIRLEELVTGSIQALRDDNIKG</sequence>
<keyword evidence="2" id="KW-1185">Reference proteome</keyword>
<name>M4F0C3_BRACM</name>
<dbReference type="AlphaFoldDB" id="M4F0C3"/>
<dbReference type="InParanoid" id="M4F0C3"/>
<dbReference type="EnsemblPlants" id="Bra034517.1">
    <property type="protein sequence ID" value="Bra034517.1-P"/>
    <property type="gene ID" value="Bra034517"/>
</dbReference>
<dbReference type="Proteomes" id="UP000011750">
    <property type="component" value="Unassembled WGS sequence"/>
</dbReference>
<accession>M4F0C3</accession>
<dbReference type="STRING" id="51351.M4F0C3"/>
<evidence type="ECO:0000313" key="1">
    <source>
        <dbReference type="EnsemblPlants" id="Bra034517.1-P"/>
    </source>
</evidence>